<keyword evidence="2" id="KW-1185">Reference proteome</keyword>
<gene>
    <name evidence="1" type="ORF">EDD29_3763</name>
</gene>
<reference evidence="1 2" key="1">
    <citation type="submission" date="2018-11" db="EMBL/GenBank/DDBJ databases">
        <title>Sequencing the genomes of 1000 actinobacteria strains.</title>
        <authorList>
            <person name="Klenk H.-P."/>
        </authorList>
    </citation>
    <scope>NUCLEOTIDE SEQUENCE [LARGE SCALE GENOMIC DNA]</scope>
    <source>
        <strain evidence="1 2">DSM 44254</strain>
    </source>
</reference>
<dbReference type="CDD" id="cd08865">
    <property type="entry name" value="SRPBCC_10"/>
    <property type="match status" value="1"/>
</dbReference>
<organism evidence="1 2">
    <name type="scientific">Actinocorallia herbida</name>
    <dbReference type="NCBI Taxonomy" id="58109"/>
    <lineage>
        <taxon>Bacteria</taxon>
        <taxon>Bacillati</taxon>
        <taxon>Actinomycetota</taxon>
        <taxon>Actinomycetes</taxon>
        <taxon>Streptosporangiales</taxon>
        <taxon>Thermomonosporaceae</taxon>
        <taxon>Actinocorallia</taxon>
    </lineage>
</organism>
<proteinExistence type="predicted"/>
<dbReference type="AlphaFoldDB" id="A0A3N1CY27"/>
<evidence type="ECO:0000313" key="2">
    <source>
        <dbReference type="Proteomes" id="UP000272400"/>
    </source>
</evidence>
<dbReference type="Pfam" id="PF10604">
    <property type="entry name" value="Polyketide_cyc2"/>
    <property type="match status" value="1"/>
</dbReference>
<dbReference type="InterPro" id="IPR019587">
    <property type="entry name" value="Polyketide_cyclase/dehydratase"/>
</dbReference>
<protein>
    <submittedName>
        <fullName evidence="1">Polyketide cyclase/dehydrase/lipid transport protein</fullName>
    </submittedName>
</protein>
<dbReference type="RefSeq" id="WP_123665621.1">
    <property type="nucleotide sequence ID" value="NZ_RJKE01000001.1"/>
</dbReference>
<dbReference type="SUPFAM" id="SSF55961">
    <property type="entry name" value="Bet v1-like"/>
    <property type="match status" value="1"/>
</dbReference>
<evidence type="ECO:0000313" key="1">
    <source>
        <dbReference type="EMBL" id="ROO86200.1"/>
    </source>
</evidence>
<dbReference type="InterPro" id="IPR023393">
    <property type="entry name" value="START-like_dom_sf"/>
</dbReference>
<comment type="caution">
    <text evidence="1">The sequence shown here is derived from an EMBL/GenBank/DDBJ whole genome shotgun (WGS) entry which is preliminary data.</text>
</comment>
<name>A0A3N1CY27_9ACTN</name>
<dbReference type="Proteomes" id="UP000272400">
    <property type="component" value="Unassembled WGS sequence"/>
</dbReference>
<accession>A0A3N1CY27</accession>
<dbReference type="EMBL" id="RJKE01000001">
    <property type="protein sequence ID" value="ROO86200.1"/>
    <property type="molecule type" value="Genomic_DNA"/>
</dbReference>
<dbReference type="OrthoDB" id="3371087at2"/>
<dbReference type="Gene3D" id="3.30.530.20">
    <property type="match status" value="1"/>
</dbReference>
<sequence>MTVLLRAIETSAPTEAVARYLTDFTTAEAWDPGTVSCRRLDEGPVRVGSRFENVSRFRGRETTLVYRLTELVPGVRVTFIGDNKTVTTIDDLHFEPLSTGCRVRYQVDFRFKGLARLAVPFLRPSLEHLADAGAARMKTVLDALPT</sequence>